<dbReference type="AlphaFoldDB" id="A0A8S2AYH1"/>
<evidence type="ECO:0000313" key="8">
    <source>
        <dbReference type="EMBL" id="CAE6169436.1"/>
    </source>
</evidence>
<feature type="transmembrane region" description="Helical" evidence="7">
    <location>
        <begin position="268"/>
        <end position="286"/>
    </location>
</feature>
<dbReference type="InterPro" id="IPR037759">
    <property type="entry name" value="At4g29660-like"/>
</dbReference>
<proteinExistence type="inferred from homology"/>
<feature type="transmembrane region" description="Helical" evidence="7">
    <location>
        <begin position="213"/>
        <end position="229"/>
    </location>
</feature>
<dbReference type="GO" id="GO:0016192">
    <property type="term" value="P:vesicle-mediated transport"/>
    <property type="evidence" value="ECO:0007669"/>
    <property type="project" value="UniProtKB-ARBA"/>
</dbReference>
<evidence type="ECO:0000313" key="9">
    <source>
        <dbReference type="Proteomes" id="UP000682877"/>
    </source>
</evidence>
<keyword evidence="4 7" id="KW-0812">Transmembrane</keyword>
<dbReference type="EMBL" id="LR999457">
    <property type="protein sequence ID" value="CAE6169436.1"/>
    <property type="molecule type" value="Genomic_DNA"/>
</dbReference>
<protein>
    <recommendedName>
        <fullName evidence="10">PRA1 family protein</fullName>
    </recommendedName>
</protein>
<dbReference type="GO" id="GO:0005783">
    <property type="term" value="C:endoplasmic reticulum"/>
    <property type="evidence" value="ECO:0007669"/>
    <property type="project" value="UniProtKB-ARBA"/>
</dbReference>
<evidence type="ECO:0008006" key="10">
    <source>
        <dbReference type="Google" id="ProtNLM"/>
    </source>
</evidence>
<gene>
    <name evidence="8" type="ORF">AARE701A_LOCUS18125</name>
</gene>
<name>A0A8S2AYH1_ARAAE</name>
<feature type="transmembrane region" description="Helical" evidence="7">
    <location>
        <begin position="236"/>
        <end position="262"/>
    </location>
</feature>
<keyword evidence="9" id="KW-1185">Reference proteome</keyword>
<accession>A0A8S2AYH1</accession>
<comment type="similarity">
    <text evidence="3">Belongs to the PRA1 family.</text>
</comment>
<dbReference type="InterPro" id="IPR004895">
    <property type="entry name" value="Prenylated_rab_accept_PRA1"/>
</dbReference>
<evidence type="ECO:0000256" key="2">
    <source>
        <dbReference type="ARBA" id="ARBA00004127"/>
    </source>
</evidence>
<evidence type="ECO:0000256" key="3">
    <source>
        <dbReference type="ARBA" id="ARBA00006483"/>
    </source>
</evidence>
<keyword evidence="5 7" id="KW-1133">Transmembrane helix</keyword>
<feature type="transmembrane region" description="Helical" evidence="7">
    <location>
        <begin position="38"/>
        <end position="58"/>
    </location>
</feature>
<evidence type="ECO:0000256" key="4">
    <source>
        <dbReference type="ARBA" id="ARBA00022692"/>
    </source>
</evidence>
<sequence>MQGVWSQLWRKYADYKYNKFERFAVWEMIEPYRRPKTFTTLITIYVAAFYTGVIGAAVTEQLYKEKFWEEHPGKTVPLMKPVFYRGPWRVYRGEAIASDASSHRMLVSVFGVVQMFSRSLDLSWANMTTYGTIPSQENALSSLSLLGRAKELILLGLSSQRPWLELVQCSAFSLPISFSVAMERIKTNIMIFRTNYIVIFIVTIFISMLWQPVHLSVFFILIVAWLYVYSRDNEPWVIFGSVIDDSTLVLVLLVLTIGIFLLTDVSRSIMIGVLAGLPVVMVHGMCMKTEMLFVLEDDEEKLTMNTASSSLSSSS</sequence>
<evidence type="ECO:0000256" key="1">
    <source>
        <dbReference type="ARBA" id="ARBA00002501"/>
    </source>
</evidence>
<dbReference type="Pfam" id="PF03208">
    <property type="entry name" value="PRA1"/>
    <property type="match status" value="1"/>
</dbReference>
<dbReference type="PANTHER" id="PTHR37898">
    <property type="entry name" value="OS05G0540200 PROTEIN"/>
    <property type="match status" value="1"/>
</dbReference>
<dbReference type="Proteomes" id="UP000682877">
    <property type="component" value="Chromosome 7"/>
</dbReference>
<evidence type="ECO:0000256" key="6">
    <source>
        <dbReference type="ARBA" id="ARBA00023136"/>
    </source>
</evidence>
<evidence type="ECO:0000256" key="5">
    <source>
        <dbReference type="ARBA" id="ARBA00022989"/>
    </source>
</evidence>
<organism evidence="8 9">
    <name type="scientific">Arabidopsis arenosa</name>
    <name type="common">Sand rock-cress</name>
    <name type="synonym">Cardaminopsis arenosa</name>
    <dbReference type="NCBI Taxonomy" id="38785"/>
    <lineage>
        <taxon>Eukaryota</taxon>
        <taxon>Viridiplantae</taxon>
        <taxon>Streptophyta</taxon>
        <taxon>Embryophyta</taxon>
        <taxon>Tracheophyta</taxon>
        <taxon>Spermatophyta</taxon>
        <taxon>Magnoliopsida</taxon>
        <taxon>eudicotyledons</taxon>
        <taxon>Gunneridae</taxon>
        <taxon>Pentapetalae</taxon>
        <taxon>rosids</taxon>
        <taxon>malvids</taxon>
        <taxon>Brassicales</taxon>
        <taxon>Brassicaceae</taxon>
        <taxon>Camelineae</taxon>
        <taxon>Arabidopsis</taxon>
    </lineage>
</organism>
<evidence type="ECO:0000256" key="7">
    <source>
        <dbReference type="SAM" id="Phobius"/>
    </source>
</evidence>
<comment type="subcellular location">
    <subcellularLocation>
        <location evidence="2">Endomembrane system</location>
        <topology evidence="2">Multi-pass membrane protein</topology>
    </subcellularLocation>
</comment>
<reference evidence="8" key="1">
    <citation type="submission" date="2021-01" db="EMBL/GenBank/DDBJ databases">
        <authorList>
            <person name="Bezrukov I."/>
        </authorList>
    </citation>
    <scope>NUCLEOTIDE SEQUENCE</scope>
</reference>
<dbReference type="PANTHER" id="PTHR37898:SF1">
    <property type="entry name" value="OS05G0540200 PROTEIN"/>
    <property type="match status" value="1"/>
</dbReference>
<feature type="transmembrane region" description="Helical" evidence="7">
    <location>
        <begin position="190"/>
        <end position="207"/>
    </location>
</feature>
<keyword evidence="6 7" id="KW-0472">Membrane</keyword>
<comment type="function">
    <text evidence="1">May be involved in both secretory and endocytic intracellular trafficking in the endosomal/prevacuolar compartments.</text>
</comment>